<sequence>MMHLVAARSFIVRAYPLAFRASSYPVITGVRPSRAYGDVSSPKSAERASAESGGSRSKDAVERDAAQKGEGEGSAESGAGFIPDQLAQGGAKGRTGGGDPLESSHHPPAQPKISNASVPGDKPNLSKEQQAEVDAHNAEFEKKHGRAAKANEDKVNKAFWSGRGERNVNGETQ</sequence>
<reference evidence="2" key="1">
    <citation type="journal article" date="2023" name="Mol. Phylogenet. Evol.">
        <title>Genome-scale phylogeny and comparative genomics of the fungal order Sordariales.</title>
        <authorList>
            <person name="Hensen N."/>
            <person name="Bonometti L."/>
            <person name="Westerberg I."/>
            <person name="Brannstrom I.O."/>
            <person name="Guillou S."/>
            <person name="Cros-Aarteil S."/>
            <person name="Calhoun S."/>
            <person name="Haridas S."/>
            <person name="Kuo A."/>
            <person name="Mondo S."/>
            <person name="Pangilinan J."/>
            <person name="Riley R."/>
            <person name="LaButti K."/>
            <person name="Andreopoulos B."/>
            <person name="Lipzen A."/>
            <person name="Chen C."/>
            <person name="Yan M."/>
            <person name="Daum C."/>
            <person name="Ng V."/>
            <person name="Clum A."/>
            <person name="Steindorff A."/>
            <person name="Ohm R.A."/>
            <person name="Martin F."/>
            <person name="Silar P."/>
            <person name="Natvig D.O."/>
            <person name="Lalanne C."/>
            <person name="Gautier V."/>
            <person name="Ament-Velasquez S.L."/>
            <person name="Kruys A."/>
            <person name="Hutchinson M.I."/>
            <person name="Powell A.J."/>
            <person name="Barry K."/>
            <person name="Miller A.N."/>
            <person name="Grigoriev I.V."/>
            <person name="Debuchy R."/>
            <person name="Gladieux P."/>
            <person name="Hiltunen Thoren M."/>
            <person name="Johannesson H."/>
        </authorList>
    </citation>
    <scope>NUCLEOTIDE SEQUENCE</scope>
    <source>
        <strain evidence="2">CBS 315.58</strain>
    </source>
</reference>
<feature type="compositionally biased region" description="Basic and acidic residues" evidence="1">
    <location>
        <begin position="56"/>
        <end position="71"/>
    </location>
</feature>
<feature type="compositionally biased region" description="Basic and acidic residues" evidence="1">
    <location>
        <begin position="163"/>
        <end position="173"/>
    </location>
</feature>
<proteinExistence type="predicted"/>
<comment type="caution">
    <text evidence="2">The sequence shown here is derived from an EMBL/GenBank/DDBJ whole genome shotgun (WGS) entry which is preliminary data.</text>
</comment>
<evidence type="ECO:0000313" key="3">
    <source>
        <dbReference type="Proteomes" id="UP001303160"/>
    </source>
</evidence>
<evidence type="ECO:0000256" key="1">
    <source>
        <dbReference type="SAM" id="MobiDB-lite"/>
    </source>
</evidence>
<feature type="compositionally biased region" description="Gly residues" evidence="1">
    <location>
        <begin position="90"/>
        <end position="99"/>
    </location>
</feature>
<reference evidence="2" key="2">
    <citation type="submission" date="2023-05" db="EMBL/GenBank/DDBJ databases">
        <authorList>
            <consortium name="Lawrence Berkeley National Laboratory"/>
            <person name="Steindorff A."/>
            <person name="Hensen N."/>
            <person name="Bonometti L."/>
            <person name="Westerberg I."/>
            <person name="Brannstrom I.O."/>
            <person name="Guillou S."/>
            <person name="Cros-Aarteil S."/>
            <person name="Calhoun S."/>
            <person name="Haridas S."/>
            <person name="Kuo A."/>
            <person name="Mondo S."/>
            <person name="Pangilinan J."/>
            <person name="Riley R."/>
            <person name="Labutti K."/>
            <person name="Andreopoulos B."/>
            <person name="Lipzen A."/>
            <person name="Chen C."/>
            <person name="Yanf M."/>
            <person name="Daum C."/>
            <person name="Ng V."/>
            <person name="Clum A."/>
            <person name="Ohm R."/>
            <person name="Martin F."/>
            <person name="Silar P."/>
            <person name="Natvig D."/>
            <person name="Lalanne C."/>
            <person name="Gautier V."/>
            <person name="Ament-Velasquez S.L."/>
            <person name="Kruys A."/>
            <person name="Hutchinson M.I."/>
            <person name="Powell A.J."/>
            <person name="Barry K."/>
            <person name="Miller A.N."/>
            <person name="Grigoriev I.V."/>
            <person name="Debuchy R."/>
            <person name="Gladieux P."/>
            <person name="Thoren M.H."/>
            <person name="Johannesson H."/>
        </authorList>
    </citation>
    <scope>NUCLEOTIDE SEQUENCE</scope>
    <source>
        <strain evidence="2">CBS 315.58</strain>
    </source>
</reference>
<dbReference type="EMBL" id="MU863878">
    <property type="protein sequence ID" value="KAK4205116.1"/>
    <property type="molecule type" value="Genomic_DNA"/>
</dbReference>
<dbReference type="AlphaFoldDB" id="A0AAN7AXK6"/>
<feature type="compositionally biased region" description="Basic and acidic residues" evidence="1">
    <location>
        <begin position="129"/>
        <end position="142"/>
    </location>
</feature>
<organism evidence="2 3">
    <name type="scientific">Triangularia verruculosa</name>
    <dbReference type="NCBI Taxonomy" id="2587418"/>
    <lineage>
        <taxon>Eukaryota</taxon>
        <taxon>Fungi</taxon>
        <taxon>Dikarya</taxon>
        <taxon>Ascomycota</taxon>
        <taxon>Pezizomycotina</taxon>
        <taxon>Sordariomycetes</taxon>
        <taxon>Sordariomycetidae</taxon>
        <taxon>Sordariales</taxon>
        <taxon>Podosporaceae</taxon>
        <taxon>Triangularia</taxon>
    </lineage>
</organism>
<gene>
    <name evidence="2" type="ORF">QBC40DRAFT_271729</name>
</gene>
<protein>
    <submittedName>
        <fullName evidence="2">Uncharacterized protein</fullName>
    </submittedName>
</protein>
<keyword evidence="3" id="KW-1185">Reference proteome</keyword>
<accession>A0AAN7AXK6</accession>
<dbReference type="Proteomes" id="UP001303160">
    <property type="component" value="Unassembled WGS sequence"/>
</dbReference>
<feature type="region of interest" description="Disordered" evidence="1">
    <location>
        <begin position="33"/>
        <end position="173"/>
    </location>
</feature>
<evidence type="ECO:0000313" key="2">
    <source>
        <dbReference type="EMBL" id="KAK4205116.1"/>
    </source>
</evidence>
<name>A0AAN7AXK6_9PEZI</name>